<organism evidence="1 2">
    <name type="scientific">Halolactibacillus alkaliphilus</name>
    <dbReference type="NCBI Taxonomy" id="442899"/>
    <lineage>
        <taxon>Bacteria</taxon>
        <taxon>Bacillati</taxon>
        <taxon>Bacillota</taxon>
        <taxon>Bacilli</taxon>
        <taxon>Bacillales</taxon>
        <taxon>Bacillaceae</taxon>
        <taxon>Halolactibacillus</taxon>
    </lineage>
</organism>
<sequence>MKKKIIRIGIIILILHFISFSPVLSMSTINQHAAADVGHQPMFFYEISQWIEWRVIYIFDLIIRIVGKWF</sequence>
<reference evidence="1 2" key="1">
    <citation type="submission" date="2019-07" db="EMBL/GenBank/DDBJ databases">
        <title>Whole genome shotgun sequence of Halolactibacillus alkaliphilus NBRC 103919.</title>
        <authorList>
            <person name="Hosoyama A."/>
            <person name="Uohara A."/>
            <person name="Ohji S."/>
            <person name="Ichikawa N."/>
        </authorList>
    </citation>
    <scope>NUCLEOTIDE SEQUENCE [LARGE SCALE GENOMIC DNA]</scope>
    <source>
        <strain evidence="1 2">NBRC 103919</strain>
    </source>
</reference>
<gene>
    <name evidence="1" type="ORF">HAL01_05410</name>
</gene>
<proteinExistence type="predicted"/>
<dbReference type="RefSeq" id="WP_089800445.1">
    <property type="nucleotide sequence ID" value="NZ_BJYE01000004.1"/>
</dbReference>
<dbReference type="AlphaFoldDB" id="A0A511WZF4"/>
<protein>
    <submittedName>
        <fullName evidence="1">Uncharacterized protein</fullName>
    </submittedName>
</protein>
<keyword evidence="2" id="KW-1185">Reference proteome</keyword>
<accession>A0A511WZF4</accession>
<evidence type="ECO:0000313" key="2">
    <source>
        <dbReference type="Proteomes" id="UP000321400"/>
    </source>
</evidence>
<dbReference type="STRING" id="442899.SAMN05720591_105131"/>
<dbReference type="EMBL" id="BJYE01000004">
    <property type="protein sequence ID" value="GEN56077.1"/>
    <property type="molecule type" value="Genomic_DNA"/>
</dbReference>
<comment type="caution">
    <text evidence="1">The sequence shown here is derived from an EMBL/GenBank/DDBJ whole genome shotgun (WGS) entry which is preliminary data.</text>
</comment>
<name>A0A511WZF4_9BACI</name>
<dbReference type="Proteomes" id="UP000321400">
    <property type="component" value="Unassembled WGS sequence"/>
</dbReference>
<dbReference type="OrthoDB" id="9969607at2"/>
<evidence type="ECO:0000313" key="1">
    <source>
        <dbReference type="EMBL" id="GEN56077.1"/>
    </source>
</evidence>